<comment type="caution">
    <text evidence="2">The sequence shown here is derived from an EMBL/GenBank/DDBJ whole genome shotgun (WGS) entry which is preliminary data.</text>
</comment>
<feature type="region of interest" description="Disordered" evidence="1">
    <location>
        <begin position="119"/>
        <end position="139"/>
    </location>
</feature>
<feature type="non-terminal residue" evidence="2">
    <location>
        <position position="1"/>
    </location>
</feature>
<evidence type="ECO:0000313" key="2">
    <source>
        <dbReference type="EMBL" id="RDX78891.1"/>
    </source>
</evidence>
<protein>
    <submittedName>
        <fullName evidence="2">Uncharacterized protein</fullName>
    </submittedName>
</protein>
<organism evidence="2 3">
    <name type="scientific">Mucuna pruriens</name>
    <name type="common">Velvet bean</name>
    <name type="synonym">Dolichos pruriens</name>
    <dbReference type="NCBI Taxonomy" id="157652"/>
    <lineage>
        <taxon>Eukaryota</taxon>
        <taxon>Viridiplantae</taxon>
        <taxon>Streptophyta</taxon>
        <taxon>Embryophyta</taxon>
        <taxon>Tracheophyta</taxon>
        <taxon>Spermatophyta</taxon>
        <taxon>Magnoliopsida</taxon>
        <taxon>eudicotyledons</taxon>
        <taxon>Gunneridae</taxon>
        <taxon>Pentapetalae</taxon>
        <taxon>rosids</taxon>
        <taxon>fabids</taxon>
        <taxon>Fabales</taxon>
        <taxon>Fabaceae</taxon>
        <taxon>Papilionoideae</taxon>
        <taxon>50 kb inversion clade</taxon>
        <taxon>NPAAA clade</taxon>
        <taxon>indigoferoid/millettioid clade</taxon>
        <taxon>Phaseoleae</taxon>
        <taxon>Mucuna</taxon>
    </lineage>
</organism>
<evidence type="ECO:0000313" key="3">
    <source>
        <dbReference type="Proteomes" id="UP000257109"/>
    </source>
</evidence>
<reference evidence="2" key="1">
    <citation type="submission" date="2018-05" db="EMBL/GenBank/DDBJ databases">
        <title>Draft genome of Mucuna pruriens seed.</title>
        <authorList>
            <person name="Nnadi N.E."/>
            <person name="Vos R."/>
            <person name="Hasami M.H."/>
            <person name="Devisetty U.K."/>
            <person name="Aguiy J.C."/>
        </authorList>
    </citation>
    <scope>NUCLEOTIDE SEQUENCE [LARGE SCALE GENOMIC DNA]</scope>
    <source>
        <strain evidence="2">JCA_2017</strain>
    </source>
</reference>
<keyword evidence="3" id="KW-1185">Reference proteome</keyword>
<sequence>MGNKIDGAVDNLRLENQLTELTSLVRQLVVEQHQPNTTVRVYGICTSVEHPTDLCLALQEIESDDLESVGSTGEYQYGKQSYQSHIDRVRVKGNTQLRDSDPARTCLRVKATVSRIRDTNHHRSNSNNRECHHMATHHL</sequence>
<proteinExistence type="predicted"/>
<gene>
    <name evidence="2" type="ORF">CR513_40759</name>
</gene>
<accession>A0A371FKU7</accession>
<name>A0A371FKU7_MUCPR</name>
<dbReference type="AlphaFoldDB" id="A0A371FKU7"/>
<dbReference type="EMBL" id="QJKJ01008710">
    <property type="protein sequence ID" value="RDX78891.1"/>
    <property type="molecule type" value="Genomic_DNA"/>
</dbReference>
<dbReference type="OrthoDB" id="999762at2759"/>
<evidence type="ECO:0000256" key="1">
    <source>
        <dbReference type="SAM" id="MobiDB-lite"/>
    </source>
</evidence>
<dbReference type="Proteomes" id="UP000257109">
    <property type="component" value="Unassembled WGS sequence"/>
</dbReference>